<proteinExistence type="predicted"/>
<dbReference type="Proteomes" id="UP001168098">
    <property type="component" value="Unassembled WGS sequence"/>
</dbReference>
<comment type="caution">
    <text evidence="3">The sequence shown here is derived from an EMBL/GenBank/DDBJ whole genome shotgun (WGS) entry which is preliminary data.</text>
</comment>
<accession>A0AA38YS42</accession>
<dbReference type="EMBL" id="JARBHA010000018">
    <property type="protein sequence ID" value="KAJ9675523.1"/>
    <property type="molecule type" value="Genomic_DNA"/>
</dbReference>
<feature type="transmembrane region" description="Helical" evidence="2">
    <location>
        <begin position="222"/>
        <end position="245"/>
    </location>
</feature>
<name>A0AA38YS42_VITRO</name>
<feature type="transmembrane region" description="Helical" evidence="2">
    <location>
        <begin position="192"/>
        <end position="210"/>
    </location>
</feature>
<gene>
    <name evidence="3" type="ORF">PVL29_024448</name>
</gene>
<reference evidence="3 4" key="1">
    <citation type="journal article" date="2023" name="BMC Biotechnol.">
        <title>Vitis rotundifolia cv Carlos genome sequencing.</title>
        <authorList>
            <person name="Huff M."/>
            <person name="Hulse-Kemp A."/>
            <person name="Scheffler B."/>
            <person name="Youngblood R."/>
            <person name="Simpson S."/>
            <person name="Babiker E."/>
            <person name="Staton M."/>
        </authorList>
    </citation>
    <scope>NUCLEOTIDE SEQUENCE [LARGE SCALE GENOMIC DNA]</scope>
    <source>
        <tissue evidence="3">Leaf</tissue>
    </source>
</reference>
<feature type="region of interest" description="Disordered" evidence="1">
    <location>
        <begin position="84"/>
        <end position="135"/>
    </location>
</feature>
<keyword evidence="4" id="KW-1185">Reference proteome</keyword>
<keyword evidence="2" id="KW-0812">Transmembrane</keyword>
<dbReference type="PANTHER" id="PTHR33401">
    <property type="entry name" value="LIGHT-HARVESTING COMPLEX-LIKE PROTEIN OHP2, CHLOROPLASTIC"/>
    <property type="match status" value="1"/>
</dbReference>
<dbReference type="AlphaFoldDB" id="A0AA38YS42"/>
<sequence length="253" mass="27796">MLLAVEGGGFFSSSASGYTKGLTLLLLGQKNEEKPMRVSPWNQYQLVDQESDTDLQLASGKNRLSRGCASFVCFGRASAGLEVPSPLKVGPVQQQDGLPGPPISDKGKDHTTDHGDDNNERDVPLKSSLKKPFNSIPVSGGSNECEPLGETCSDIPGCTERRKVQWTDASGRELVEIKEFEPRYGHLISNRISFFMHAVYLAYYFSFALNMPELYLDASIDACACACIYSFFHPSFLIFFFNVVILPASSNMV</sequence>
<evidence type="ECO:0000256" key="1">
    <source>
        <dbReference type="SAM" id="MobiDB-lite"/>
    </source>
</evidence>
<keyword evidence="2" id="KW-0472">Membrane</keyword>
<organism evidence="3 4">
    <name type="scientific">Vitis rotundifolia</name>
    <name type="common">Muscadine grape</name>
    <dbReference type="NCBI Taxonomy" id="103349"/>
    <lineage>
        <taxon>Eukaryota</taxon>
        <taxon>Viridiplantae</taxon>
        <taxon>Streptophyta</taxon>
        <taxon>Embryophyta</taxon>
        <taxon>Tracheophyta</taxon>
        <taxon>Spermatophyta</taxon>
        <taxon>Magnoliopsida</taxon>
        <taxon>eudicotyledons</taxon>
        <taxon>Gunneridae</taxon>
        <taxon>Pentapetalae</taxon>
        <taxon>rosids</taxon>
        <taxon>Vitales</taxon>
        <taxon>Vitaceae</taxon>
        <taxon>Viteae</taxon>
        <taxon>Vitis</taxon>
    </lineage>
</organism>
<evidence type="ECO:0000313" key="3">
    <source>
        <dbReference type="EMBL" id="KAJ9675523.1"/>
    </source>
</evidence>
<protein>
    <submittedName>
        <fullName evidence="3">Uncharacterized protein</fullName>
    </submittedName>
</protein>
<evidence type="ECO:0000313" key="4">
    <source>
        <dbReference type="Proteomes" id="UP001168098"/>
    </source>
</evidence>
<dbReference type="PANTHER" id="PTHR33401:SF3">
    <property type="entry name" value="LOW AFFINITY POTASSIUM TRANSPORT SYSTEM PROTEIN"/>
    <property type="match status" value="1"/>
</dbReference>
<evidence type="ECO:0000256" key="2">
    <source>
        <dbReference type="SAM" id="Phobius"/>
    </source>
</evidence>
<feature type="compositionally biased region" description="Basic and acidic residues" evidence="1">
    <location>
        <begin position="105"/>
        <end position="124"/>
    </location>
</feature>
<keyword evidence="2" id="KW-1133">Transmembrane helix</keyword>